<protein>
    <submittedName>
        <fullName evidence="1">DinB family protein</fullName>
    </submittedName>
</protein>
<organism evidence="1 2">
    <name type="scientific">Aquimarina algiphila</name>
    <dbReference type="NCBI Taxonomy" id="2047982"/>
    <lineage>
        <taxon>Bacteria</taxon>
        <taxon>Pseudomonadati</taxon>
        <taxon>Bacteroidota</taxon>
        <taxon>Flavobacteriia</taxon>
        <taxon>Flavobacteriales</taxon>
        <taxon>Flavobacteriaceae</taxon>
        <taxon>Aquimarina</taxon>
    </lineage>
</organism>
<keyword evidence="2" id="KW-1185">Reference proteome</keyword>
<dbReference type="Gene3D" id="1.20.120.450">
    <property type="entry name" value="dinb family like domain"/>
    <property type="match status" value="1"/>
</dbReference>
<dbReference type="OrthoDB" id="117483at2"/>
<sequence>MILLPSKEYDIHIGMLVSQMNHTRDVTLRIVKSLTPKELDFYVDDKSNSIGMLLFHIAGSEFYYQRPLFYDRLINAQEEERHKDAAPEYMNTRKIHSNDLEYYLSELYEVRQHTLENLKNYDDNWVFTRNQHIPILNNYYMIKHFVDDEISHLGQIKWIMKRCQI</sequence>
<name>A0A554VP34_9FLAO</name>
<dbReference type="Pfam" id="PF04978">
    <property type="entry name" value="MST"/>
    <property type="match status" value="1"/>
</dbReference>
<accession>A0A554VP34</accession>
<evidence type="ECO:0000313" key="1">
    <source>
        <dbReference type="EMBL" id="TSE10164.1"/>
    </source>
</evidence>
<evidence type="ECO:0000313" key="2">
    <source>
        <dbReference type="Proteomes" id="UP000318833"/>
    </source>
</evidence>
<dbReference type="RefSeq" id="WP_143915730.1">
    <property type="nucleotide sequence ID" value="NZ_CANMIK010000008.1"/>
</dbReference>
<reference evidence="1 2" key="1">
    <citation type="submission" date="2019-07" db="EMBL/GenBank/DDBJ databases">
        <title>The draft genome sequence of Aquimarina algiphila M91.</title>
        <authorList>
            <person name="Meng X."/>
        </authorList>
    </citation>
    <scope>NUCLEOTIDE SEQUENCE [LARGE SCALE GENOMIC DNA]</scope>
    <source>
        <strain evidence="1 2">M91</strain>
    </source>
</reference>
<dbReference type="SUPFAM" id="SSF109854">
    <property type="entry name" value="DinB/YfiT-like putative metalloenzymes"/>
    <property type="match status" value="1"/>
</dbReference>
<dbReference type="Proteomes" id="UP000318833">
    <property type="component" value="Unassembled WGS sequence"/>
</dbReference>
<dbReference type="AlphaFoldDB" id="A0A554VP34"/>
<dbReference type="InterPro" id="IPR007061">
    <property type="entry name" value="MST-like"/>
</dbReference>
<comment type="caution">
    <text evidence="1">The sequence shown here is derived from an EMBL/GenBank/DDBJ whole genome shotgun (WGS) entry which is preliminary data.</text>
</comment>
<gene>
    <name evidence="1" type="ORF">FOF46_05330</name>
</gene>
<dbReference type="EMBL" id="VLNR01000008">
    <property type="protein sequence ID" value="TSE10164.1"/>
    <property type="molecule type" value="Genomic_DNA"/>
</dbReference>
<proteinExistence type="predicted"/>
<dbReference type="InterPro" id="IPR034660">
    <property type="entry name" value="DinB/YfiT-like"/>
</dbReference>